<reference evidence="2" key="1">
    <citation type="submission" date="2016-10" db="EMBL/GenBank/DDBJ databases">
        <authorList>
            <person name="Varghese N."/>
            <person name="Submissions S."/>
        </authorList>
    </citation>
    <scope>NUCLEOTIDE SEQUENCE [LARGE SCALE GENOMIC DNA]</scope>
    <source>
        <strain evidence="2">M1</strain>
    </source>
</reference>
<organism evidence="1 2">
    <name type="scientific">Parageobacillus thermantarcticus</name>
    <dbReference type="NCBI Taxonomy" id="186116"/>
    <lineage>
        <taxon>Bacteria</taxon>
        <taxon>Bacillati</taxon>
        <taxon>Bacillota</taxon>
        <taxon>Bacilli</taxon>
        <taxon>Bacillales</taxon>
        <taxon>Anoxybacillaceae</taxon>
        <taxon>Parageobacillus</taxon>
    </lineage>
</organism>
<proteinExistence type="predicted"/>
<keyword evidence="2" id="KW-1185">Reference proteome</keyword>
<evidence type="ECO:0000313" key="1">
    <source>
        <dbReference type="EMBL" id="SFA50677.1"/>
    </source>
</evidence>
<dbReference type="AlphaFoldDB" id="A0A1I0TG38"/>
<dbReference type="Proteomes" id="UP000198650">
    <property type="component" value="Unassembled WGS sequence"/>
</dbReference>
<gene>
    <name evidence="1" type="ORF">SAMN05192569_10273</name>
</gene>
<dbReference type="EMBL" id="FOJS01000027">
    <property type="protein sequence ID" value="SFA50677.1"/>
    <property type="molecule type" value="Genomic_DNA"/>
</dbReference>
<accession>A0A1I0TG38</accession>
<name>A0A1I0TG38_9BACL</name>
<sequence>MKGAKHYYTYGDEKGKVFVKISDNFTNLDKIQQTVGISVNRENINKCVYFDGKEILR</sequence>
<evidence type="ECO:0000313" key="2">
    <source>
        <dbReference type="Proteomes" id="UP000198650"/>
    </source>
</evidence>
<protein>
    <submittedName>
        <fullName evidence="1">Uncharacterized protein</fullName>
    </submittedName>
</protein>